<dbReference type="Proteomes" id="UP000469670">
    <property type="component" value="Unassembled WGS sequence"/>
</dbReference>
<feature type="compositionally biased region" description="Acidic residues" evidence="1">
    <location>
        <begin position="1"/>
        <end position="11"/>
    </location>
</feature>
<evidence type="ECO:0000256" key="1">
    <source>
        <dbReference type="SAM" id="MobiDB-lite"/>
    </source>
</evidence>
<protein>
    <submittedName>
        <fullName evidence="2">Uncharacterized protein</fullName>
    </submittedName>
</protein>
<sequence>MSGNEQQEEPLGEIAAADRDTKADGLSAGQVPVQASRGSSGGEAEGGTVLPGPWPAVAEEDA</sequence>
<organism evidence="2 3">
    <name type="scientific">Streptomyces parvus</name>
    <dbReference type="NCBI Taxonomy" id="66428"/>
    <lineage>
        <taxon>Bacteria</taxon>
        <taxon>Bacillati</taxon>
        <taxon>Actinomycetota</taxon>
        <taxon>Actinomycetes</taxon>
        <taxon>Kitasatosporales</taxon>
        <taxon>Streptomycetaceae</taxon>
        <taxon>Streptomyces</taxon>
    </lineage>
</organism>
<feature type="region of interest" description="Disordered" evidence="1">
    <location>
        <begin position="1"/>
        <end position="62"/>
    </location>
</feature>
<dbReference type="EMBL" id="JAAGMP010001882">
    <property type="protein sequence ID" value="NEC24771.1"/>
    <property type="molecule type" value="Genomic_DNA"/>
</dbReference>
<comment type="caution">
    <text evidence="2">The sequence shown here is derived from an EMBL/GenBank/DDBJ whole genome shotgun (WGS) entry which is preliminary data.</text>
</comment>
<name>A0A7K3SBC1_9ACTN</name>
<evidence type="ECO:0000313" key="3">
    <source>
        <dbReference type="Proteomes" id="UP000469670"/>
    </source>
</evidence>
<feature type="non-terminal residue" evidence="2">
    <location>
        <position position="62"/>
    </location>
</feature>
<dbReference type="AlphaFoldDB" id="A0A7K3SBC1"/>
<accession>A0A7K3SBC1</accession>
<dbReference type="RefSeq" id="WP_164209717.1">
    <property type="nucleotide sequence ID" value="NZ_JAAGMP010001882.1"/>
</dbReference>
<reference evidence="2 3" key="1">
    <citation type="submission" date="2020-01" db="EMBL/GenBank/DDBJ databases">
        <title>Insect and environment-associated Actinomycetes.</title>
        <authorList>
            <person name="Currrie C."/>
            <person name="Chevrette M."/>
            <person name="Carlson C."/>
            <person name="Stubbendieck R."/>
            <person name="Wendt-Pienkowski E."/>
        </authorList>
    </citation>
    <scope>NUCLEOTIDE SEQUENCE [LARGE SCALE GENOMIC DNA]</scope>
    <source>
        <strain evidence="2 3">SID7590</strain>
    </source>
</reference>
<proteinExistence type="predicted"/>
<evidence type="ECO:0000313" key="2">
    <source>
        <dbReference type="EMBL" id="NEC24771.1"/>
    </source>
</evidence>
<gene>
    <name evidence="2" type="ORF">G3I50_41995</name>
</gene>